<dbReference type="AlphaFoldDB" id="I0IRV0"/>
<evidence type="ECO:0000256" key="2">
    <source>
        <dbReference type="ARBA" id="ARBA00023136"/>
    </source>
</evidence>
<evidence type="ECO:0000313" key="6">
    <source>
        <dbReference type="EMBL" id="BAM07999.1"/>
    </source>
</evidence>
<dbReference type="STRING" id="1162668.LFE_2327"/>
<reference evidence="7" key="2">
    <citation type="submission" date="2012-03" db="EMBL/GenBank/DDBJ databases">
        <title>The complete genome sequence of the pioneer microbe on fresh volcanic deposit, Leptospirillum ferrooxidans strain C2-3.</title>
        <authorList>
            <person name="Fujimura R."/>
            <person name="Sato Y."/>
            <person name="Nishizawa T."/>
            <person name="Nanba K."/>
            <person name="Oshima K."/>
            <person name="Hattori M."/>
            <person name="Kamijo T."/>
            <person name="Ohta H."/>
        </authorList>
    </citation>
    <scope>NUCLEOTIDE SEQUENCE [LARGE SCALE GENOMIC DNA]</scope>
    <source>
        <strain evidence="7">C2-3</strain>
    </source>
</reference>
<dbReference type="PROSITE" id="PS51257">
    <property type="entry name" value="PROKAR_LIPOPROTEIN"/>
    <property type="match status" value="1"/>
</dbReference>
<feature type="domain" description="OmpA-like" evidence="5">
    <location>
        <begin position="136"/>
        <end position="253"/>
    </location>
</feature>
<dbReference type="CDD" id="cd07185">
    <property type="entry name" value="OmpA_C-like"/>
    <property type="match status" value="1"/>
</dbReference>
<keyword evidence="2 4" id="KW-0472">Membrane</keyword>
<keyword evidence="7" id="KW-1185">Reference proteome</keyword>
<dbReference type="InterPro" id="IPR006664">
    <property type="entry name" value="OMP_bac"/>
</dbReference>
<dbReference type="EMBL" id="AP012342">
    <property type="protein sequence ID" value="BAM07999.1"/>
    <property type="molecule type" value="Genomic_DNA"/>
</dbReference>
<dbReference type="GO" id="GO:0009279">
    <property type="term" value="C:cell outer membrane"/>
    <property type="evidence" value="ECO:0007669"/>
    <property type="project" value="UniProtKB-SubCell"/>
</dbReference>
<dbReference type="PANTHER" id="PTHR30329:SF21">
    <property type="entry name" value="LIPOPROTEIN YIAD-RELATED"/>
    <property type="match status" value="1"/>
</dbReference>
<dbReference type="OrthoDB" id="9805336at2"/>
<comment type="subcellular location">
    <subcellularLocation>
        <location evidence="1">Cell outer membrane</location>
    </subcellularLocation>
</comment>
<dbReference type="KEGG" id="lfc:LFE_2327"/>
<dbReference type="eggNOG" id="COG2885">
    <property type="taxonomic scope" value="Bacteria"/>
</dbReference>
<dbReference type="PANTHER" id="PTHR30329">
    <property type="entry name" value="STATOR ELEMENT OF FLAGELLAR MOTOR COMPLEX"/>
    <property type="match status" value="1"/>
</dbReference>
<evidence type="ECO:0000313" key="7">
    <source>
        <dbReference type="Proteomes" id="UP000007382"/>
    </source>
</evidence>
<dbReference type="PATRIC" id="fig|1162668.3.peg.2767"/>
<accession>I0IRV0</accession>
<protein>
    <submittedName>
        <fullName evidence="6">Putative OmpA family protein</fullName>
    </submittedName>
</protein>
<name>I0IRV0_LEPFC</name>
<dbReference type="Proteomes" id="UP000007382">
    <property type="component" value="Chromosome"/>
</dbReference>
<proteinExistence type="predicted"/>
<sequence>MNQFKKQAITGLSLVTLALFGGCVSIESGTISESHNGSTGTVVHSTTSQDGFLEIFGTRKDTSKANKALASQCTNSRLTDVVDQVSKRDVLLLVQIYTVRAQGVCLPVAAPAPAPTPVVAPAPAPVVHQLVHAKKTKRGLVFTLGSVLFATNKSNLNENARNSVNELTAYLKDHPNRNIRIEGYTDSTGSKKYNQVLSIRRAKSVEESLLKAGIDKNRMQAKGYGPLFPVATNKTADGRQLNRRVEVVISDKHGHFLKNR</sequence>
<evidence type="ECO:0000256" key="1">
    <source>
        <dbReference type="ARBA" id="ARBA00004442"/>
    </source>
</evidence>
<dbReference type="SUPFAM" id="SSF103088">
    <property type="entry name" value="OmpA-like"/>
    <property type="match status" value="1"/>
</dbReference>
<dbReference type="RefSeq" id="WP_014450482.1">
    <property type="nucleotide sequence ID" value="NC_017094.1"/>
</dbReference>
<evidence type="ECO:0000256" key="4">
    <source>
        <dbReference type="PROSITE-ProRule" id="PRU00473"/>
    </source>
</evidence>
<gene>
    <name evidence="6" type="ordered locus">LFE_2327</name>
</gene>
<organism evidence="6 7">
    <name type="scientific">Leptospirillum ferrooxidans (strain C2-3)</name>
    <dbReference type="NCBI Taxonomy" id="1162668"/>
    <lineage>
        <taxon>Bacteria</taxon>
        <taxon>Pseudomonadati</taxon>
        <taxon>Nitrospirota</taxon>
        <taxon>Nitrospiria</taxon>
        <taxon>Nitrospirales</taxon>
        <taxon>Nitrospiraceae</taxon>
        <taxon>Leptospirillum</taxon>
    </lineage>
</organism>
<dbReference type="InterPro" id="IPR050330">
    <property type="entry name" value="Bact_OuterMem_StrucFunc"/>
</dbReference>
<dbReference type="PRINTS" id="PR01021">
    <property type="entry name" value="OMPADOMAIN"/>
</dbReference>
<dbReference type="InterPro" id="IPR006665">
    <property type="entry name" value="OmpA-like"/>
</dbReference>
<dbReference type="InterPro" id="IPR036737">
    <property type="entry name" value="OmpA-like_sf"/>
</dbReference>
<reference evidence="6 7" key="1">
    <citation type="journal article" date="2012" name="J. Bacteriol.">
        <title>Complete Genome Sequence of Leptospirillum ferrooxidans Strain C2-3, Isolated from a Fresh Volcanic Ash Deposit on the Island of Miyake, Japan.</title>
        <authorList>
            <person name="Fujimura R."/>
            <person name="Sato Y."/>
            <person name="Nishizawa T."/>
            <person name="Oshima K."/>
            <person name="Kim S.-W."/>
            <person name="Hattori M."/>
            <person name="Kamijo T."/>
            <person name="Ohta H."/>
        </authorList>
    </citation>
    <scope>NUCLEOTIDE SEQUENCE [LARGE SCALE GENOMIC DNA]</scope>
    <source>
        <strain evidence="6 7">C2-3</strain>
    </source>
</reference>
<evidence type="ECO:0000256" key="3">
    <source>
        <dbReference type="ARBA" id="ARBA00023237"/>
    </source>
</evidence>
<dbReference type="HOGENOM" id="CLU_1068725_0_0_0"/>
<dbReference type="Pfam" id="PF00691">
    <property type="entry name" value="OmpA"/>
    <property type="match status" value="1"/>
</dbReference>
<evidence type="ECO:0000259" key="5">
    <source>
        <dbReference type="PROSITE" id="PS51123"/>
    </source>
</evidence>
<dbReference type="Gene3D" id="3.30.1330.60">
    <property type="entry name" value="OmpA-like domain"/>
    <property type="match status" value="1"/>
</dbReference>
<keyword evidence="3" id="KW-0998">Cell outer membrane</keyword>
<dbReference type="PROSITE" id="PS51123">
    <property type="entry name" value="OMPA_2"/>
    <property type="match status" value="1"/>
</dbReference>